<feature type="transmembrane region" description="Helical" evidence="1">
    <location>
        <begin position="131"/>
        <end position="148"/>
    </location>
</feature>
<keyword evidence="1" id="KW-0472">Membrane</keyword>
<evidence type="ECO:0000313" key="3">
    <source>
        <dbReference type="Proteomes" id="UP000187486"/>
    </source>
</evidence>
<feature type="transmembrane region" description="Helical" evidence="1">
    <location>
        <begin position="63"/>
        <end position="87"/>
    </location>
</feature>
<keyword evidence="1" id="KW-0812">Transmembrane</keyword>
<keyword evidence="3" id="KW-1185">Reference proteome</keyword>
<reference evidence="2 3" key="1">
    <citation type="submission" date="2016-01" db="EMBL/GenBank/DDBJ databases">
        <title>Amycolatopsis coloradensis genome sequencing and assembly.</title>
        <authorList>
            <person name="Mayilraj S."/>
        </authorList>
    </citation>
    <scope>NUCLEOTIDE SEQUENCE [LARGE SCALE GENOMIC DNA]</scope>
    <source>
        <strain evidence="2 3">DSM 44225</strain>
    </source>
</reference>
<dbReference type="AlphaFoldDB" id="A0A1R0KSK7"/>
<dbReference type="EMBL" id="MQUQ01000010">
    <property type="protein sequence ID" value="OLZ50754.1"/>
    <property type="molecule type" value="Genomic_DNA"/>
</dbReference>
<feature type="transmembrane region" description="Helical" evidence="1">
    <location>
        <begin position="99"/>
        <end position="119"/>
    </location>
</feature>
<keyword evidence="1" id="KW-1133">Transmembrane helix</keyword>
<gene>
    <name evidence="2" type="ORF">BS329_20375</name>
</gene>
<feature type="transmembrane region" description="Helical" evidence="1">
    <location>
        <begin position="154"/>
        <end position="170"/>
    </location>
</feature>
<comment type="caution">
    <text evidence="2">The sequence shown here is derived from an EMBL/GenBank/DDBJ whole genome shotgun (WGS) entry which is preliminary data.</text>
</comment>
<evidence type="ECO:0000256" key="1">
    <source>
        <dbReference type="SAM" id="Phobius"/>
    </source>
</evidence>
<sequence length="180" mass="19537">MSRKWLSRQGPHALLARVSHPVRTVLPSTPMTSSTRLVSSCREREPVMTEEVRPREMPRQLKFVRVFLWIQAVLNLLVSVLVTGLAVDELNHGNEEAGLALALAVLGFVVAVVLVACAVRLSRGSPWVRPTVIAVEGLSVVMGVISLVSGGAVTQLGGMVIAIVIIVTLSKPEERAWFTR</sequence>
<protein>
    <submittedName>
        <fullName evidence="2">Uncharacterized protein</fullName>
    </submittedName>
</protein>
<dbReference type="Proteomes" id="UP000187486">
    <property type="component" value="Unassembled WGS sequence"/>
</dbReference>
<evidence type="ECO:0000313" key="2">
    <source>
        <dbReference type="EMBL" id="OLZ50754.1"/>
    </source>
</evidence>
<accession>A0A1R0KSK7</accession>
<organism evidence="2 3">
    <name type="scientific">Amycolatopsis coloradensis</name>
    <dbReference type="NCBI Taxonomy" id="76021"/>
    <lineage>
        <taxon>Bacteria</taxon>
        <taxon>Bacillati</taxon>
        <taxon>Actinomycetota</taxon>
        <taxon>Actinomycetes</taxon>
        <taxon>Pseudonocardiales</taxon>
        <taxon>Pseudonocardiaceae</taxon>
        <taxon>Amycolatopsis</taxon>
    </lineage>
</organism>
<proteinExistence type="predicted"/>
<name>A0A1R0KSK7_9PSEU</name>